<feature type="binding site" evidence="7 10">
    <location>
        <position position="362"/>
    </location>
    <ligand>
        <name>Mg(2+)</name>
        <dbReference type="ChEBI" id="CHEBI:18420"/>
    </ligand>
</feature>
<dbReference type="GO" id="GO:0000287">
    <property type="term" value="F:magnesium ion binding"/>
    <property type="evidence" value="ECO:0007669"/>
    <property type="project" value="UniProtKB-UniRule"/>
</dbReference>
<comment type="pathway">
    <text evidence="1 7 8">Purine metabolism; IMP biosynthesis via de novo pathway; N(1)-(5-phospho-D-ribosyl)glycinamide from 5-phospho-alpha-D-ribose 1-diphosphate: step 1/2.</text>
</comment>
<comment type="cofactor">
    <cofactor evidence="7 10">
        <name>Mg(2+)</name>
        <dbReference type="ChEBI" id="CHEBI:18420"/>
    </cofactor>
    <text evidence="7 10">Binds 1 Mg(2+) ion per subunit.</text>
</comment>
<keyword evidence="3 7" id="KW-0328">Glycosyltransferase</keyword>
<dbReference type="EC" id="2.4.2.14" evidence="7"/>
<feature type="binding site" evidence="7 10">
    <location>
        <position position="361"/>
    </location>
    <ligand>
        <name>Mg(2+)</name>
        <dbReference type="ChEBI" id="CHEBI:18420"/>
    </ligand>
</feature>
<dbReference type="InterPro" id="IPR035584">
    <property type="entry name" value="PurF_N"/>
</dbReference>
<dbReference type="Pfam" id="PF13537">
    <property type="entry name" value="GATase_7"/>
    <property type="match status" value="1"/>
</dbReference>
<dbReference type="PATRIC" id="fig|520767.4.peg.1352"/>
<keyword evidence="14" id="KW-1185">Reference proteome</keyword>
<evidence type="ECO:0000256" key="9">
    <source>
        <dbReference type="PIRSR" id="PIRSR000485-1"/>
    </source>
</evidence>
<dbReference type="HAMAP" id="MF_01931">
    <property type="entry name" value="PurF"/>
    <property type="match status" value="1"/>
</dbReference>
<dbReference type="InterPro" id="IPR000836">
    <property type="entry name" value="PRTase_dom"/>
</dbReference>
<dbReference type="GO" id="GO:0004044">
    <property type="term" value="F:amidophosphoribosyltransferase activity"/>
    <property type="evidence" value="ECO:0007669"/>
    <property type="project" value="UniProtKB-UniRule"/>
</dbReference>
<evidence type="ECO:0000256" key="2">
    <source>
        <dbReference type="ARBA" id="ARBA00010138"/>
    </source>
</evidence>
<dbReference type="Gene3D" id="3.60.20.10">
    <property type="entry name" value="Glutamine Phosphoribosylpyrophosphate, subunit 1, domain 1"/>
    <property type="match status" value="1"/>
</dbReference>
<feature type="domain" description="Glutamine amidotransferase type-2" evidence="12">
    <location>
        <begin position="16"/>
        <end position="237"/>
    </location>
</feature>
<dbReference type="Gene3D" id="3.40.50.2020">
    <property type="match status" value="1"/>
</dbReference>
<reference evidence="13 14" key="1">
    <citation type="submission" date="2015-12" db="EMBL/GenBank/DDBJ databases">
        <title>Draft genome of Thermovenabulum gondwanense isolated from a red thermophilic microbial mat colonisisng an outflow channel of a bore well.</title>
        <authorList>
            <person name="Patel B.K."/>
        </authorList>
    </citation>
    <scope>NUCLEOTIDE SEQUENCE [LARGE SCALE GENOMIC DNA]</scope>
    <source>
        <strain evidence="13 14">R270</strain>
    </source>
</reference>
<keyword evidence="7 10" id="KW-0479">Metal-binding</keyword>
<evidence type="ECO:0000256" key="8">
    <source>
        <dbReference type="PIRNR" id="PIRNR000485"/>
    </source>
</evidence>
<evidence type="ECO:0000256" key="7">
    <source>
        <dbReference type="HAMAP-Rule" id="MF_01931"/>
    </source>
</evidence>
<comment type="catalytic activity">
    <reaction evidence="7 8">
        <text>5-phospho-beta-D-ribosylamine + L-glutamate + diphosphate = 5-phospho-alpha-D-ribose 1-diphosphate + L-glutamine + H2O</text>
        <dbReference type="Rhea" id="RHEA:14905"/>
        <dbReference type="ChEBI" id="CHEBI:15377"/>
        <dbReference type="ChEBI" id="CHEBI:29985"/>
        <dbReference type="ChEBI" id="CHEBI:33019"/>
        <dbReference type="ChEBI" id="CHEBI:58017"/>
        <dbReference type="ChEBI" id="CHEBI:58359"/>
        <dbReference type="ChEBI" id="CHEBI:58681"/>
        <dbReference type="EC" id="2.4.2.14"/>
    </reaction>
</comment>
<evidence type="ECO:0000256" key="5">
    <source>
        <dbReference type="ARBA" id="ARBA00022755"/>
    </source>
</evidence>
<feature type="binding site" evidence="7 10">
    <location>
        <position position="299"/>
    </location>
    <ligand>
        <name>Mg(2+)</name>
        <dbReference type="ChEBI" id="CHEBI:18420"/>
    </ligand>
</feature>
<name>A0A162MJH1_9FIRM</name>
<feature type="binding site" evidence="7 11">
    <location>
        <position position="252"/>
    </location>
    <ligand>
        <name>[4Fe-4S] cluster</name>
        <dbReference type="ChEBI" id="CHEBI:49883"/>
    </ligand>
</feature>
<keyword evidence="4 7" id="KW-0808">Transferase</keyword>
<evidence type="ECO:0000256" key="6">
    <source>
        <dbReference type="ARBA" id="ARBA00022962"/>
    </source>
</evidence>
<dbReference type="InterPro" id="IPR029057">
    <property type="entry name" value="PRTase-like"/>
</dbReference>
<dbReference type="InterPro" id="IPR017932">
    <property type="entry name" value="GATase_2_dom"/>
</dbReference>
<gene>
    <name evidence="7 13" type="primary">purF</name>
    <name evidence="13" type="ORF">ATZ99_12480</name>
</gene>
<feature type="active site" description="Nucleophile" evidence="7 9">
    <location>
        <position position="16"/>
    </location>
</feature>
<comment type="function">
    <text evidence="7">Catalyzes the formation of phosphoribosylamine from phosphoribosylpyrophosphate (PRPP) and glutamine.</text>
</comment>
<evidence type="ECO:0000256" key="3">
    <source>
        <dbReference type="ARBA" id="ARBA00022676"/>
    </source>
</evidence>
<dbReference type="CDD" id="cd00715">
    <property type="entry name" value="GPATase_N"/>
    <property type="match status" value="1"/>
</dbReference>
<feature type="binding site" evidence="7 11">
    <location>
        <position position="448"/>
    </location>
    <ligand>
        <name>[4Fe-4S] cluster</name>
        <dbReference type="ChEBI" id="CHEBI:49883"/>
    </ligand>
</feature>
<keyword evidence="5 7" id="KW-0658">Purine biosynthesis</keyword>
<evidence type="ECO:0000256" key="1">
    <source>
        <dbReference type="ARBA" id="ARBA00005209"/>
    </source>
</evidence>
<keyword evidence="7 10" id="KW-0460">Magnesium</keyword>
<dbReference type="Proteomes" id="UP000075737">
    <property type="component" value="Unassembled WGS sequence"/>
</dbReference>
<keyword evidence="7 11" id="KW-0411">Iron-sulfur</keyword>
<dbReference type="GO" id="GO:0051539">
    <property type="term" value="F:4 iron, 4 sulfur cluster binding"/>
    <property type="evidence" value="ECO:0007669"/>
    <property type="project" value="UniProtKB-KW"/>
</dbReference>
<dbReference type="GO" id="GO:0009113">
    <property type="term" value="P:purine nucleobase biosynthetic process"/>
    <property type="evidence" value="ECO:0007669"/>
    <property type="project" value="UniProtKB-UniRule"/>
</dbReference>
<evidence type="ECO:0000256" key="4">
    <source>
        <dbReference type="ARBA" id="ARBA00022679"/>
    </source>
</evidence>
<dbReference type="PANTHER" id="PTHR11907">
    <property type="entry name" value="AMIDOPHOSPHORIBOSYLTRANSFERASE"/>
    <property type="match status" value="1"/>
</dbReference>
<dbReference type="InterPro" id="IPR005854">
    <property type="entry name" value="PurF"/>
</dbReference>
<keyword evidence="7 11" id="KW-0408">Iron</keyword>
<evidence type="ECO:0000259" key="12">
    <source>
        <dbReference type="PROSITE" id="PS51278"/>
    </source>
</evidence>
<dbReference type="SUPFAM" id="SSF56235">
    <property type="entry name" value="N-terminal nucleophile aminohydrolases (Ntn hydrolases)"/>
    <property type="match status" value="1"/>
</dbReference>
<proteinExistence type="inferred from homology"/>
<accession>A0A162MJH1</accession>
<feature type="binding site" evidence="7 11">
    <location>
        <position position="451"/>
    </location>
    <ligand>
        <name>[4Fe-4S] cluster</name>
        <dbReference type="ChEBI" id="CHEBI:49883"/>
    </ligand>
</feature>
<comment type="caution">
    <text evidence="13">The sequence shown here is derived from an EMBL/GenBank/DDBJ whole genome shotgun (WGS) entry which is preliminary data.</text>
</comment>
<dbReference type="NCBIfam" id="TIGR01134">
    <property type="entry name" value="purF"/>
    <property type="match status" value="1"/>
</dbReference>
<keyword evidence="7" id="KW-0004">4Fe-4S</keyword>
<dbReference type="SUPFAM" id="SSF53271">
    <property type="entry name" value="PRTase-like"/>
    <property type="match status" value="1"/>
</dbReference>
<dbReference type="PROSITE" id="PS51278">
    <property type="entry name" value="GATASE_TYPE_2"/>
    <property type="match status" value="1"/>
</dbReference>
<keyword evidence="6 7" id="KW-0315">Glutamine amidotransferase</keyword>
<dbReference type="EMBL" id="LOHZ01000028">
    <property type="protein sequence ID" value="KYO66366.1"/>
    <property type="molecule type" value="Genomic_DNA"/>
</dbReference>
<protein>
    <recommendedName>
        <fullName evidence="7">Amidophosphoribosyltransferase</fullName>
        <shortName evidence="7">ATase</shortName>
        <ecNumber evidence="7">2.4.2.14</ecNumber>
    </recommendedName>
    <alternativeName>
        <fullName evidence="7">Glutamine phosphoribosylpyrophosphate amidotransferase</fullName>
        <shortName evidence="7">GPATase</shortName>
    </alternativeName>
</protein>
<dbReference type="STRING" id="520767.ATZ99_12480"/>
<comment type="similarity">
    <text evidence="2 7 8">In the C-terminal section; belongs to the purine/pyrimidine phosphoribosyltransferase family.</text>
</comment>
<dbReference type="AlphaFoldDB" id="A0A162MJH1"/>
<comment type="cofactor">
    <cofactor evidence="7 11">
        <name>[4Fe-4S] cluster</name>
        <dbReference type="ChEBI" id="CHEBI:49883"/>
    </cofactor>
    <text evidence="7 11">Binds 1 [4Fe-4S] cluster per subunit.</text>
</comment>
<dbReference type="UniPathway" id="UPA00074">
    <property type="reaction ID" value="UER00124"/>
</dbReference>
<dbReference type="GO" id="GO:0006189">
    <property type="term" value="P:'de novo' IMP biosynthetic process"/>
    <property type="evidence" value="ECO:0007669"/>
    <property type="project" value="UniProtKB-UniRule"/>
</dbReference>
<evidence type="ECO:0000256" key="11">
    <source>
        <dbReference type="PIRSR" id="PIRSR000485-3"/>
    </source>
</evidence>
<dbReference type="PIRSF" id="PIRSF000485">
    <property type="entry name" value="Amd_phspho_trans"/>
    <property type="match status" value="1"/>
</dbReference>
<evidence type="ECO:0000313" key="13">
    <source>
        <dbReference type="EMBL" id="KYO66366.1"/>
    </source>
</evidence>
<organism evidence="13 14">
    <name type="scientific">Thermovenabulum gondwanense</name>
    <dbReference type="NCBI Taxonomy" id="520767"/>
    <lineage>
        <taxon>Bacteria</taxon>
        <taxon>Bacillati</taxon>
        <taxon>Bacillota</taxon>
        <taxon>Clostridia</taxon>
        <taxon>Thermosediminibacterales</taxon>
        <taxon>Thermosediminibacteraceae</taxon>
        <taxon>Thermovenabulum</taxon>
    </lineage>
</organism>
<sequence>MGFGEIMGNDKLKEECGVFGVYLKETDPTIARTVFYALIALQHRGQESAGIAVSNGEEILYHKNLGLVNEVFDEKVLDSLQGKISIGHVRYSTTGSNTAVNAQPFVVKYKNGFLAVAHNGNLVNADILRRDLEEKGAFFQTTVDSEVIAHLIARETKSDLIDAIIKTMEYIKGSYALALMTLDSLIAIRDPYGLRPLCLGKLNGGYLISSESCAFNTLGAEFIRDVEPGEILVINEKGVNSIKPFNAKKSLCIFEFVYFARPDSTIDGINVHRARFNAGRILASECPCDADLVIGVPDSGTAAAMGFAYESGIPYGVGLIKNRYIGRTFIQPGQKLRSLGVRLKLNPLKEEIKGKRLVMIDDSIVRGTTSGQIVKMLKEAGAKEVHVRITSPPVKYSCYFGIDTPTKKELIASSLSIEEIMKSIGADSLGYLSTEGLIKSTGKEKGFCLGCFTGEYPVEVPREGRKYLFEKC</sequence>
<feature type="binding site" evidence="7 11">
    <location>
        <position position="398"/>
    </location>
    <ligand>
        <name>[4Fe-4S] cluster</name>
        <dbReference type="ChEBI" id="CHEBI:49883"/>
    </ligand>
</feature>
<evidence type="ECO:0000256" key="10">
    <source>
        <dbReference type="PIRSR" id="PIRSR000485-2"/>
    </source>
</evidence>
<dbReference type="CDD" id="cd06223">
    <property type="entry name" value="PRTases_typeI"/>
    <property type="match status" value="1"/>
</dbReference>
<evidence type="ECO:0000313" key="14">
    <source>
        <dbReference type="Proteomes" id="UP000075737"/>
    </source>
</evidence>
<dbReference type="InterPro" id="IPR029055">
    <property type="entry name" value="Ntn_hydrolases_N"/>
</dbReference>